<organism evidence="1 2">
    <name type="scientific">Streptomyces lonegramiae</name>
    <dbReference type="NCBI Taxonomy" id="3075524"/>
    <lineage>
        <taxon>Bacteria</taxon>
        <taxon>Bacillati</taxon>
        <taxon>Actinomycetota</taxon>
        <taxon>Actinomycetes</taxon>
        <taxon>Kitasatosporales</taxon>
        <taxon>Streptomycetaceae</taxon>
        <taxon>Streptomyces</taxon>
    </lineage>
</organism>
<name>A0ABU2XS61_9ACTN</name>
<dbReference type="Proteomes" id="UP001180754">
    <property type="component" value="Unassembled WGS sequence"/>
</dbReference>
<evidence type="ECO:0000313" key="2">
    <source>
        <dbReference type="Proteomes" id="UP001180754"/>
    </source>
</evidence>
<reference evidence="1" key="1">
    <citation type="submission" date="2024-05" db="EMBL/GenBank/DDBJ databases">
        <title>30 novel species of actinomycetes from the DSMZ collection.</title>
        <authorList>
            <person name="Nouioui I."/>
        </authorList>
    </citation>
    <scope>NUCLEOTIDE SEQUENCE</scope>
    <source>
        <strain evidence="1">DSM 41529</strain>
    </source>
</reference>
<keyword evidence="2" id="KW-1185">Reference proteome</keyword>
<comment type="caution">
    <text evidence="1">The sequence shown here is derived from an EMBL/GenBank/DDBJ whole genome shotgun (WGS) entry which is preliminary data.</text>
</comment>
<gene>
    <name evidence="1" type="ORF">RND15_39760</name>
</gene>
<proteinExistence type="predicted"/>
<dbReference type="RefSeq" id="WP_311729329.1">
    <property type="nucleotide sequence ID" value="NZ_JAVRFD010000028.1"/>
</dbReference>
<dbReference type="EMBL" id="JAVRFD010000028">
    <property type="protein sequence ID" value="MDT0548765.1"/>
    <property type="molecule type" value="Genomic_DNA"/>
</dbReference>
<accession>A0ABU2XS61</accession>
<sequence length="165" mass="18454">MSEFTNFIGSVSIEPPLNESEVLYLQRFSNTRRMARISGPYSTVATGRLVVPDGDILDINEPPAGQPGLYCQWIPGESGASLEWSRRSKFPFAAEWMSYIIDQFLKPGAALADEMATPIKNRYYAPEFLEFTFNHTLDGEVVGVGELGERCRIIVSRNQVRAEEG</sequence>
<evidence type="ECO:0000313" key="1">
    <source>
        <dbReference type="EMBL" id="MDT0548765.1"/>
    </source>
</evidence>
<protein>
    <submittedName>
        <fullName evidence="1">Uncharacterized protein</fullName>
    </submittedName>
</protein>